<name>A0A9Q1GWS5_9CARY</name>
<keyword evidence="1" id="KW-1133">Transmembrane helix</keyword>
<feature type="transmembrane region" description="Helical" evidence="1">
    <location>
        <begin position="320"/>
        <end position="339"/>
    </location>
</feature>
<comment type="caution">
    <text evidence="2">The sequence shown here is derived from an EMBL/GenBank/DDBJ whole genome shotgun (WGS) entry which is preliminary data.</text>
</comment>
<feature type="transmembrane region" description="Helical" evidence="1">
    <location>
        <begin position="248"/>
        <end position="270"/>
    </location>
</feature>
<keyword evidence="3" id="KW-1185">Reference proteome</keyword>
<organism evidence="2 3">
    <name type="scientific">Carnegiea gigantea</name>
    <dbReference type="NCBI Taxonomy" id="171969"/>
    <lineage>
        <taxon>Eukaryota</taxon>
        <taxon>Viridiplantae</taxon>
        <taxon>Streptophyta</taxon>
        <taxon>Embryophyta</taxon>
        <taxon>Tracheophyta</taxon>
        <taxon>Spermatophyta</taxon>
        <taxon>Magnoliopsida</taxon>
        <taxon>eudicotyledons</taxon>
        <taxon>Gunneridae</taxon>
        <taxon>Pentapetalae</taxon>
        <taxon>Caryophyllales</taxon>
        <taxon>Cactineae</taxon>
        <taxon>Cactaceae</taxon>
        <taxon>Cactoideae</taxon>
        <taxon>Echinocereeae</taxon>
        <taxon>Carnegiea</taxon>
    </lineage>
</organism>
<feature type="transmembrane region" description="Helical" evidence="1">
    <location>
        <begin position="193"/>
        <end position="211"/>
    </location>
</feature>
<evidence type="ECO:0008006" key="4">
    <source>
        <dbReference type="Google" id="ProtNLM"/>
    </source>
</evidence>
<dbReference type="OrthoDB" id="10046650at2759"/>
<dbReference type="PANTHER" id="PTHR35313">
    <property type="entry name" value="NO EXINE FORMATION 1"/>
    <property type="match status" value="1"/>
</dbReference>
<dbReference type="AlphaFoldDB" id="A0A9Q1GWS5"/>
<evidence type="ECO:0000313" key="3">
    <source>
        <dbReference type="Proteomes" id="UP001153076"/>
    </source>
</evidence>
<dbReference type="SUPFAM" id="SSF54403">
    <property type="entry name" value="Cystatin/monellin"/>
    <property type="match status" value="1"/>
</dbReference>
<accession>A0A9Q1GWS5</accession>
<dbReference type="EMBL" id="JAKOGI010001274">
    <property type="protein sequence ID" value="KAJ8426540.1"/>
    <property type="molecule type" value="Genomic_DNA"/>
</dbReference>
<dbReference type="Proteomes" id="UP001153076">
    <property type="component" value="Unassembled WGS sequence"/>
</dbReference>
<dbReference type="Gene3D" id="3.10.450.10">
    <property type="match status" value="1"/>
</dbReference>
<dbReference type="PANTHER" id="PTHR35313:SF1">
    <property type="entry name" value="NO EXINE FORMATION 1"/>
    <property type="match status" value="1"/>
</dbReference>
<evidence type="ECO:0000313" key="2">
    <source>
        <dbReference type="EMBL" id="KAJ8426540.1"/>
    </source>
</evidence>
<gene>
    <name evidence="2" type="ORF">Cgig2_002060</name>
</gene>
<evidence type="ECO:0000256" key="1">
    <source>
        <dbReference type="SAM" id="Phobius"/>
    </source>
</evidence>
<feature type="transmembrane region" description="Helical" evidence="1">
    <location>
        <begin position="277"/>
        <end position="295"/>
    </location>
</feature>
<dbReference type="InterPro" id="IPR046350">
    <property type="entry name" value="Cystatin_sf"/>
</dbReference>
<reference evidence="2" key="1">
    <citation type="submission" date="2022-04" db="EMBL/GenBank/DDBJ databases">
        <title>Carnegiea gigantea Genome sequencing and assembly v2.</title>
        <authorList>
            <person name="Copetti D."/>
            <person name="Sanderson M.J."/>
            <person name="Burquez A."/>
            <person name="Wojciechowski M.F."/>
        </authorList>
    </citation>
    <scope>NUCLEOTIDE SEQUENCE</scope>
    <source>
        <strain evidence="2">SGP5-SGP5p</strain>
        <tissue evidence="2">Aerial part</tissue>
    </source>
</reference>
<keyword evidence="1" id="KW-0812">Transmembrane</keyword>
<proteinExistence type="predicted"/>
<keyword evidence="1" id="KW-0472">Membrane</keyword>
<sequence>MAASMEPDREATKSCSCEELNMEPSAKRQKICPCQELKLQQDAPHPTNGKDVPDCSSDEFSGEEFDAYFQSIEDSRGYDVIDFPGTVPACSPILPVPKSALEKHYEFYKGLAQFAVAENNKQKRTNYELEKVVKVNILMAKGSNYYFTLKVKNKDDPEQKSCICRAAVYEALDQSLNLDELFEDPKFEFAKRCLVLVVATGLLFVLLQPPLPISWTYHSHVTQAAHQTGDDISIYGFVTSKPTWPSGFLIVAILLTLAAVTSFIPIKYLVELRTTKVLPWVFALLVAFFPITYLLEGLVRIKSLIDGADITQEDRRLNTILARTSLLGLYDAIFMLIGLEIKFELTSLMLEKALEKGGIKQAQSSHSSSAKFPAKMRFL</sequence>
<protein>
    <recommendedName>
        <fullName evidence="4">Cystatin domain-containing protein</fullName>
    </recommendedName>
</protein>